<keyword evidence="1" id="KW-1133">Transmembrane helix</keyword>
<keyword evidence="3" id="KW-1185">Reference proteome</keyword>
<evidence type="ECO:0000313" key="3">
    <source>
        <dbReference type="Proteomes" id="UP000037755"/>
    </source>
</evidence>
<feature type="transmembrane region" description="Helical" evidence="1">
    <location>
        <begin position="636"/>
        <end position="658"/>
    </location>
</feature>
<feature type="transmembrane region" description="Helical" evidence="1">
    <location>
        <begin position="664"/>
        <end position="683"/>
    </location>
</feature>
<keyword evidence="1" id="KW-0472">Membrane</keyword>
<keyword evidence="1" id="KW-0812">Transmembrane</keyword>
<protein>
    <submittedName>
        <fullName evidence="2">Uncharacterized protein</fullName>
    </submittedName>
</protein>
<evidence type="ECO:0000313" key="2">
    <source>
        <dbReference type="EMBL" id="KOS04787.1"/>
    </source>
</evidence>
<dbReference type="Proteomes" id="UP000037755">
    <property type="component" value="Unassembled WGS sequence"/>
</dbReference>
<reference evidence="2 3" key="1">
    <citation type="submission" date="2015-08" db="EMBL/GenBank/DDBJ databases">
        <title>Whole genome sequence of Flavobacterium akiainvivens IK-1T, from decaying Wikstroemia oahuensis, an endemic Hawaiian shrub.</title>
        <authorList>
            <person name="Wan X."/>
            <person name="Hou S."/>
            <person name="Saito J."/>
            <person name="Donachie S."/>
        </authorList>
    </citation>
    <scope>NUCLEOTIDE SEQUENCE [LARGE SCALE GENOMIC DNA]</scope>
    <source>
        <strain evidence="2 3">IK-1</strain>
    </source>
</reference>
<sequence length="1141" mass="131371">MIAIIYSGTAIKLTNDFGSVIFDIEGFLIEFSYTVNQITKYYSYTKVSDFKKIHQDQYGRTLTSGFYDRQEFIKYYSGGENSPSISEMIYTHKFDIEKFRSVSDDSVNVNMVNFSVPYNFFYDRVEYSFAISATKNYSTLIVASRGTSYWKIIIPQDVVPEITPAATDQTNTPGQYFYIKNLGEFINQLQIDDIGKRILKKAGCLIVFRIRYIMRDILPILLANADFTMADVDALANNTDANLIIDPDNALKEIIFLIKKSWGYYYLPGSTLPHRMEIEPIFDEFSTFEDYEDYYNSLIAFYDKCLQHAHELQTWYTQQKYYYLLEVMSVSGLGILPLVIKKQLIDYFIDKDKTPENEEQMIAKLIASIPNTEADEVLDWLLECKNAKNTRFEIVFNRLDDARIERYPIINWIVDEKTNRMTFVYSVYRLWQHSKYSFYSTDGTLKSESFFKSNLDFYLKDDGTFKNPIVFEYSARCDELEERAIGDNWIDFEAKANLFNEFVVIKKIYHEYVRNNVGEDFEKPQNKYYSDGDSEIVPTELFDEYREWIEMNIHLYQSVVIYGHIGDDRIALPNQIAIPSFLFYYSEDFTRLIKIDAALAVIAGLAIEVVSFFTLGGLTQLKHLQYLKEITLINRAFLAPGVAGALAATTPVITWTTINLVSQAITITAGVFYNLGQYNALALPTEAERKAQQDINMVFIYILLGGAGASLISGYRATSLARAVLENTPGLISVPISIKNLFESLTGAELTAVSNFATKLQNLDEAADVIHLRYTTEYTYEVQVAFYRDFSRYTNENLQFWNSLNKVESLNNWKILWLRNLPDRTLTEFFTSSNMTNNLIRYYDISFSEEVLKNAVREGRVQFIKYFGDESGILFEKLTNSGRTFIQDFLGVDSAKRLIISNNRYFWLIDDLSINTIGELQNDLNKAAATVRQRGHVQWFVNPAQKANAERFLRLGQNWSNGQLVEIPAKEYLRNFIGSADDVYLSVDFRFIQSDGKVLSSIFQEIDGLIINGSTNKIETLISMKLDFDAHRIGRDFNKLNNYFKGMPDNGEDLRIFLASKPAFLRALTQPTIDQIVTAQIKYTSLRTGIEILDESPSAFRTKIKEIYNINIDGLKIDPPVLNTTRESLLESSYQSLKLKF</sequence>
<dbReference type="AlphaFoldDB" id="A0A0M8MFN0"/>
<comment type="caution">
    <text evidence="2">The sequence shown here is derived from an EMBL/GenBank/DDBJ whole genome shotgun (WGS) entry which is preliminary data.</text>
</comment>
<organism evidence="2 3">
    <name type="scientific">Flavobacterium akiainvivens</name>
    <dbReference type="NCBI Taxonomy" id="1202724"/>
    <lineage>
        <taxon>Bacteria</taxon>
        <taxon>Pseudomonadati</taxon>
        <taxon>Bacteroidota</taxon>
        <taxon>Flavobacteriia</taxon>
        <taxon>Flavobacteriales</taxon>
        <taxon>Flavobacteriaceae</taxon>
        <taxon>Flavobacterium</taxon>
    </lineage>
</organism>
<dbReference type="EMBL" id="LIYD01000005">
    <property type="protein sequence ID" value="KOS04787.1"/>
    <property type="molecule type" value="Genomic_DNA"/>
</dbReference>
<dbReference type="STRING" id="1202724.AM493_01055"/>
<proteinExistence type="predicted"/>
<name>A0A0M8MFN0_9FLAO</name>
<feature type="transmembrane region" description="Helical" evidence="1">
    <location>
        <begin position="597"/>
        <end position="615"/>
    </location>
</feature>
<dbReference type="RefSeq" id="WP_054405827.1">
    <property type="nucleotide sequence ID" value="NZ_FOYA01000013.1"/>
</dbReference>
<feature type="transmembrane region" description="Helical" evidence="1">
    <location>
        <begin position="695"/>
        <end position="715"/>
    </location>
</feature>
<evidence type="ECO:0000256" key="1">
    <source>
        <dbReference type="SAM" id="Phobius"/>
    </source>
</evidence>
<gene>
    <name evidence="2" type="ORF">AM493_01055</name>
</gene>
<dbReference type="PATRIC" id="fig|1202724.3.peg.210"/>
<dbReference type="OrthoDB" id="766911at2"/>
<accession>A0A0M8MFN0</accession>